<keyword evidence="3" id="KW-1185">Reference proteome</keyword>
<sequence length="120" mass="13287">MNISSASSSDFSIGASTGSIEASSGAEGSISQIEAKIRQLEKRKIVVLKQVAEVVTGKDTEEIKKKRVEVLRMEITGLDLQIQMLRAKIMELVRKQAEEKGQHVNHARRDNDSRAIDILI</sequence>
<comment type="caution">
    <text evidence="2">The sequence shown here is derived from an EMBL/GenBank/DDBJ whole genome shotgun (WGS) entry which is preliminary data.</text>
</comment>
<feature type="region of interest" description="Disordered" evidence="1">
    <location>
        <begin position="1"/>
        <end position="29"/>
    </location>
</feature>
<reference evidence="2" key="1">
    <citation type="submission" date="2022-01" db="EMBL/GenBank/DDBJ databases">
        <authorList>
            <person name="Criscuolo A."/>
        </authorList>
    </citation>
    <scope>NUCLEOTIDE SEQUENCE</scope>
    <source>
        <strain evidence="2">CIP111893</strain>
    </source>
</reference>
<dbReference type="Pfam" id="PF14282">
    <property type="entry name" value="FlxA"/>
    <property type="match status" value="1"/>
</dbReference>
<dbReference type="EMBL" id="CAKMMF010000001">
    <property type="protein sequence ID" value="CAH1190174.1"/>
    <property type="molecule type" value="Genomic_DNA"/>
</dbReference>
<accession>A0ABN8FQ71</accession>
<dbReference type="RefSeq" id="WP_236338414.1">
    <property type="nucleotide sequence ID" value="NZ_CAKMMF010000001.1"/>
</dbReference>
<evidence type="ECO:0000313" key="2">
    <source>
        <dbReference type="EMBL" id="CAH1190174.1"/>
    </source>
</evidence>
<gene>
    <name evidence="2" type="ORF">PAECIP111893_00212</name>
</gene>
<organism evidence="2 3">
    <name type="scientific">Paenibacillus plantiphilus</name>
    <dbReference type="NCBI Taxonomy" id="2905650"/>
    <lineage>
        <taxon>Bacteria</taxon>
        <taxon>Bacillati</taxon>
        <taxon>Bacillota</taxon>
        <taxon>Bacilli</taxon>
        <taxon>Bacillales</taxon>
        <taxon>Paenibacillaceae</taxon>
        <taxon>Paenibacillus</taxon>
    </lineage>
</organism>
<name>A0ABN8FQ71_9BACL</name>
<evidence type="ECO:0000313" key="3">
    <source>
        <dbReference type="Proteomes" id="UP000838686"/>
    </source>
</evidence>
<dbReference type="InterPro" id="IPR025577">
    <property type="entry name" value="FlxA"/>
</dbReference>
<protein>
    <submittedName>
        <fullName evidence="2">Uncharacterized protein</fullName>
    </submittedName>
</protein>
<proteinExistence type="predicted"/>
<dbReference type="Proteomes" id="UP000838686">
    <property type="component" value="Unassembled WGS sequence"/>
</dbReference>
<evidence type="ECO:0000256" key="1">
    <source>
        <dbReference type="SAM" id="MobiDB-lite"/>
    </source>
</evidence>